<name>B4GZH7_DROPE</name>
<organism evidence="3">
    <name type="scientific">Drosophila persimilis</name>
    <name type="common">Fruit fly</name>
    <dbReference type="NCBI Taxonomy" id="7234"/>
    <lineage>
        <taxon>Eukaryota</taxon>
        <taxon>Metazoa</taxon>
        <taxon>Ecdysozoa</taxon>
        <taxon>Arthropoda</taxon>
        <taxon>Hexapoda</taxon>
        <taxon>Insecta</taxon>
        <taxon>Pterygota</taxon>
        <taxon>Neoptera</taxon>
        <taxon>Endopterygota</taxon>
        <taxon>Diptera</taxon>
        <taxon>Brachycera</taxon>
        <taxon>Muscomorpha</taxon>
        <taxon>Ephydroidea</taxon>
        <taxon>Drosophilidae</taxon>
        <taxon>Drosophila</taxon>
        <taxon>Sophophora</taxon>
    </lineage>
</organism>
<protein>
    <submittedName>
        <fullName evidence="2">GL22817</fullName>
    </submittedName>
</protein>
<dbReference type="Proteomes" id="UP000008744">
    <property type="component" value="Unassembled WGS sequence"/>
</dbReference>
<keyword evidence="3" id="KW-1185">Reference proteome</keyword>
<reference evidence="2 3" key="1">
    <citation type="journal article" date="2007" name="Nature">
        <title>Evolution of genes and genomes on the Drosophila phylogeny.</title>
        <authorList>
            <consortium name="Drosophila 12 Genomes Consortium"/>
            <person name="Clark A.G."/>
            <person name="Eisen M.B."/>
            <person name="Smith D.R."/>
            <person name="Bergman C.M."/>
            <person name="Oliver B."/>
            <person name="Markow T.A."/>
            <person name="Kaufman T.C."/>
            <person name="Kellis M."/>
            <person name="Gelbart W."/>
            <person name="Iyer V.N."/>
            <person name="Pollard D.A."/>
            <person name="Sackton T.B."/>
            <person name="Larracuente A.M."/>
            <person name="Singh N.D."/>
            <person name="Abad J.P."/>
            <person name="Abt D.N."/>
            <person name="Adryan B."/>
            <person name="Aguade M."/>
            <person name="Akashi H."/>
            <person name="Anderson W.W."/>
            <person name="Aquadro C.F."/>
            <person name="Ardell D.H."/>
            <person name="Arguello R."/>
            <person name="Artieri C.G."/>
            <person name="Barbash D.A."/>
            <person name="Barker D."/>
            <person name="Barsanti P."/>
            <person name="Batterham P."/>
            <person name="Batzoglou S."/>
            <person name="Begun D."/>
            <person name="Bhutkar A."/>
            <person name="Blanco E."/>
            <person name="Bosak S.A."/>
            <person name="Bradley R.K."/>
            <person name="Brand A.D."/>
            <person name="Brent M.R."/>
            <person name="Brooks A.N."/>
            <person name="Brown R.H."/>
            <person name="Butlin R.K."/>
            <person name="Caggese C."/>
            <person name="Calvi B.R."/>
            <person name="Bernardo de Carvalho A."/>
            <person name="Caspi A."/>
            <person name="Castrezana S."/>
            <person name="Celniker S.E."/>
            <person name="Chang J.L."/>
            <person name="Chapple C."/>
            <person name="Chatterji S."/>
            <person name="Chinwalla A."/>
            <person name="Civetta A."/>
            <person name="Clifton S.W."/>
            <person name="Comeron J.M."/>
            <person name="Costello J.C."/>
            <person name="Coyne J.A."/>
            <person name="Daub J."/>
            <person name="David R.G."/>
            <person name="Delcher A.L."/>
            <person name="Delehaunty K."/>
            <person name="Do C.B."/>
            <person name="Ebling H."/>
            <person name="Edwards K."/>
            <person name="Eickbush T."/>
            <person name="Evans J.D."/>
            <person name="Filipski A."/>
            <person name="Findeiss S."/>
            <person name="Freyhult E."/>
            <person name="Fulton L."/>
            <person name="Fulton R."/>
            <person name="Garcia A.C."/>
            <person name="Gardiner A."/>
            <person name="Garfield D.A."/>
            <person name="Garvin B.E."/>
            <person name="Gibson G."/>
            <person name="Gilbert D."/>
            <person name="Gnerre S."/>
            <person name="Godfrey J."/>
            <person name="Good R."/>
            <person name="Gotea V."/>
            <person name="Gravely B."/>
            <person name="Greenberg A.J."/>
            <person name="Griffiths-Jones S."/>
            <person name="Gross S."/>
            <person name="Guigo R."/>
            <person name="Gustafson E.A."/>
            <person name="Haerty W."/>
            <person name="Hahn M.W."/>
            <person name="Halligan D.L."/>
            <person name="Halpern A.L."/>
            <person name="Halter G.M."/>
            <person name="Han M.V."/>
            <person name="Heger A."/>
            <person name="Hillier L."/>
            <person name="Hinrichs A.S."/>
            <person name="Holmes I."/>
            <person name="Hoskins R.A."/>
            <person name="Hubisz M.J."/>
            <person name="Hultmark D."/>
            <person name="Huntley M.A."/>
            <person name="Jaffe D.B."/>
            <person name="Jagadeeshan S."/>
            <person name="Jeck W.R."/>
            <person name="Johnson J."/>
            <person name="Jones C.D."/>
            <person name="Jordan W.C."/>
            <person name="Karpen G.H."/>
            <person name="Kataoka E."/>
            <person name="Keightley P.D."/>
            <person name="Kheradpour P."/>
            <person name="Kirkness E.F."/>
            <person name="Koerich L.B."/>
            <person name="Kristiansen K."/>
            <person name="Kudrna D."/>
            <person name="Kulathinal R.J."/>
            <person name="Kumar S."/>
            <person name="Kwok R."/>
            <person name="Lander E."/>
            <person name="Langley C.H."/>
            <person name="Lapoint R."/>
            <person name="Lazzaro B.P."/>
            <person name="Lee S.J."/>
            <person name="Levesque L."/>
            <person name="Li R."/>
            <person name="Lin C.F."/>
            <person name="Lin M.F."/>
            <person name="Lindblad-Toh K."/>
            <person name="Llopart A."/>
            <person name="Long M."/>
            <person name="Low L."/>
            <person name="Lozovsky E."/>
            <person name="Lu J."/>
            <person name="Luo M."/>
            <person name="Machado C.A."/>
            <person name="Makalowski W."/>
            <person name="Marzo M."/>
            <person name="Matsuda M."/>
            <person name="Matzkin L."/>
            <person name="McAllister B."/>
            <person name="McBride C.S."/>
            <person name="McKernan B."/>
            <person name="McKernan K."/>
            <person name="Mendez-Lago M."/>
            <person name="Minx P."/>
            <person name="Mollenhauer M.U."/>
            <person name="Montooth K."/>
            <person name="Mount S.M."/>
            <person name="Mu X."/>
            <person name="Myers E."/>
            <person name="Negre B."/>
            <person name="Newfeld S."/>
            <person name="Nielsen R."/>
            <person name="Noor M.A."/>
            <person name="O'Grady P."/>
            <person name="Pachter L."/>
            <person name="Papaceit M."/>
            <person name="Parisi M.J."/>
            <person name="Parisi M."/>
            <person name="Parts L."/>
            <person name="Pedersen J.S."/>
            <person name="Pesole G."/>
            <person name="Phillippy A.M."/>
            <person name="Ponting C.P."/>
            <person name="Pop M."/>
            <person name="Porcelli D."/>
            <person name="Powell J.R."/>
            <person name="Prohaska S."/>
            <person name="Pruitt K."/>
            <person name="Puig M."/>
            <person name="Quesneville H."/>
            <person name="Ram K.R."/>
            <person name="Rand D."/>
            <person name="Rasmussen M.D."/>
            <person name="Reed L.K."/>
            <person name="Reenan R."/>
            <person name="Reily A."/>
            <person name="Remington K.A."/>
            <person name="Rieger T.T."/>
            <person name="Ritchie M.G."/>
            <person name="Robin C."/>
            <person name="Rogers Y.H."/>
            <person name="Rohde C."/>
            <person name="Rozas J."/>
            <person name="Rubenfield M.J."/>
            <person name="Ruiz A."/>
            <person name="Russo S."/>
            <person name="Salzberg S.L."/>
            <person name="Sanchez-Gracia A."/>
            <person name="Saranga D.J."/>
            <person name="Sato H."/>
            <person name="Schaeffer S.W."/>
            <person name="Schatz M.C."/>
            <person name="Schlenke T."/>
            <person name="Schwartz R."/>
            <person name="Segarra C."/>
            <person name="Singh R.S."/>
            <person name="Sirot L."/>
            <person name="Sirota M."/>
            <person name="Sisneros N.B."/>
            <person name="Smith C.D."/>
            <person name="Smith T.F."/>
            <person name="Spieth J."/>
            <person name="Stage D.E."/>
            <person name="Stark A."/>
            <person name="Stephan W."/>
            <person name="Strausberg R.L."/>
            <person name="Strempel S."/>
            <person name="Sturgill D."/>
            <person name="Sutton G."/>
            <person name="Sutton G.G."/>
            <person name="Tao W."/>
            <person name="Teichmann S."/>
            <person name="Tobari Y.N."/>
            <person name="Tomimura Y."/>
            <person name="Tsolas J.M."/>
            <person name="Valente V.L."/>
            <person name="Venter E."/>
            <person name="Venter J.C."/>
            <person name="Vicario S."/>
            <person name="Vieira F.G."/>
            <person name="Vilella A.J."/>
            <person name="Villasante A."/>
            <person name="Walenz B."/>
            <person name="Wang J."/>
            <person name="Wasserman M."/>
            <person name="Watts T."/>
            <person name="Wilson D."/>
            <person name="Wilson R.K."/>
            <person name="Wing R.A."/>
            <person name="Wolfner M.F."/>
            <person name="Wong A."/>
            <person name="Wong G.K."/>
            <person name="Wu C.I."/>
            <person name="Wu G."/>
            <person name="Yamamoto D."/>
            <person name="Yang H.P."/>
            <person name="Yang S.P."/>
            <person name="Yorke J.A."/>
            <person name="Yoshida K."/>
            <person name="Zdobnov E."/>
            <person name="Zhang P."/>
            <person name="Zhang Y."/>
            <person name="Zimin A.V."/>
            <person name="Baldwin J."/>
            <person name="Abdouelleil A."/>
            <person name="Abdulkadir J."/>
            <person name="Abebe A."/>
            <person name="Abera B."/>
            <person name="Abreu J."/>
            <person name="Acer S.C."/>
            <person name="Aftuck L."/>
            <person name="Alexander A."/>
            <person name="An P."/>
            <person name="Anderson E."/>
            <person name="Anderson S."/>
            <person name="Arachi H."/>
            <person name="Azer M."/>
            <person name="Bachantsang P."/>
            <person name="Barry A."/>
            <person name="Bayul T."/>
            <person name="Berlin A."/>
            <person name="Bessette D."/>
            <person name="Bloom T."/>
            <person name="Blye J."/>
            <person name="Boguslavskiy L."/>
            <person name="Bonnet C."/>
            <person name="Boukhgalter B."/>
            <person name="Bourzgui I."/>
            <person name="Brown A."/>
            <person name="Cahill P."/>
            <person name="Channer S."/>
            <person name="Cheshatsang Y."/>
            <person name="Chuda L."/>
            <person name="Citroen M."/>
            <person name="Collymore A."/>
            <person name="Cooke P."/>
            <person name="Costello M."/>
            <person name="D'Aco K."/>
            <person name="Daza R."/>
            <person name="De Haan G."/>
            <person name="DeGray S."/>
            <person name="DeMaso C."/>
            <person name="Dhargay N."/>
            <person name="Dooley K."/>
            <person name="Dooley E."/>
            <person name="Doricent M."/>
            <person name="Dorje P."/>
            <person name="Dorjee K."/>
            <person name="Dupes A."/>
            <person name="Elong R."/>
            <person name="Falk J."/>
            <person name="Farina A."/>
            <person name="Faro S."/>
            <person name="Ferguson D."/>
            <person name="Fisher S."/>
            <person name="Foley C.D."/>
            <person name="Franke A."/>
            <person name="Friedrich D."/>
            <person name="Gadbois L."/>
            <person name="Gearin G."/>
            <person name="Gearin C.R."/>
            <person name="Giannoukos G."/>
            <person name="Goode T."/>
            <person name="Graham J."/>
            <person name="Grandbois E."/>
            <person name="Grewal S."/>
            <person name="Gyaltsen K."/>
            <person name="Hafez N."/>
            <person name="Hagos B."/>
            <person name="Hall J."/>
            <person name="Henson C."/>
            <person name="Hollinger A."/>
            <person name="Honan T."/>
            <person name="Huard M.D."/>
            <person name="Hughes L."/>
            <person name="Hurhula B."/>
            <person name="Husby M.E."/>
            <person name="Kamat A."/>
            <person name="Kanga B."/>
            <person name="Kashin S."/>
            <person name="Khazanovich D."/>
            <person name="Kisner P."/>
            <person name="Lance K."/>
            <person name="Lara M."/>
            <person name="Lee W."/>
            <person name="Lennon N."/>
            <person name="Letendre F."/>
            <person name="LeVine R."/>
            <person name="Lipovsky A."/>
            <person name="Liu X."/>
            <person name="Liu J."/>
            <person name="Liu S."/>
            <person name="Lokyitsang T."/>
            <person name="Lokyitsang Y."/>
            <person name="Lubonja R."/>
            <person name="Lui A."/>
            <person name="MacDonald P."/>
            <person name="Magnisalis V."/>
            <person name="Maru K."/>
            <person name="Matthews C."/>
            <person name="McCusker W."/>
            <person name="McDonough S."/>
            <person name="Mehta T."/>
            <person name="Meldrim J."/>
            <person name="Meneus L."/>
            <person name="Mihai O."/>
            <person name="Mihalev A."/>
            <person name="Mihova T."/>
            <person name="Mittelman R."/>
            <person name="Mlenga V."/>
            <person name="Montmayeur A."/>
            <person name="Mulrain L."/>
            <person name="Navidi A."/>
            <person name="Naylor J."/>
            <person name="Negash T."/>
            <person name="Nguyen T."/>
            <person name="Nguyen N."/>
            <person name="Nicol R."/>
            <person name="Norbu C."/>
            <person name="Norbu N."/>
            <person name="Novod N."/>
            <person name="O'Neill B."/>
            <person name="Osman S."/>
            <person name="Markiewicz E."/>
            <person name="Oyono O.L."/>
            <person name="Patti C."/>
            <person name="Phunkhang P."/>
            <person name="Pierre F."/>
            <person name="Priest M."/>
            <person name="Raghuraman S."/>
            <person name="Rege F."/>
            <person name="Reyes R."/>
            <person name="Rise C."/>
            <person name="Rogov P."/>
            <person name="Ross K."/>
            <person name="Ryan E."/>
            <person name="Settipalli S."/>
            <person name="Shea T."/>
            <person name="Sherpa N."/>
            <person name="Shi L."/>
            <person name="Shih D."/>
            <person name="Sparrow T."/>
            <person name="Spaulding J."/>
            <person name="Stalker J."/>
            <person name="Stange-Thomann N."/>
            <person name="Stavropoulos S."/>
            <person name="Stone C."/>
            <person name="Strader C."/>
            <person name="Tesfaye S."/>
            <person name="Thomson T."/>
            <person name="Thoulutsang Y."/>
            <person name="Thoulutsang D."/>
            <person name="Topham K."/>
            <person name="Topping I."/>
            <person name="Tsamla T."/>
            <person name="Vassiliev H."/>
            <person name="Vo A."/>
            <person name="Wangchuk T."/>
            <person name="Wangdi T."/>
            <person name="Weiand M."/>
            <person name="Wilkinson J."/>
            <person name="Wilson A."/>
            <person name="Yadav S."/>
            <person name="Young G."/>
            <person name="Yu Q."/>
            <person name="Zembek L."/>
            <person name="Zhong D."/>
            <person name="Zimmer A."/>
            <person name="Zwirko Z."/>
            <person name="Jaffe D.B."/>
            <person name="Alvarez P."/>
            <person name="Brockman W."/>
            <person name="Butler J."/>
            <person name="Chin C."/>
            <person name="Gnerre S."/>
            <person name="Grabherr M."/>
            <person name="Kleber M."/>
            <person name="Mauceli E."/>
            <person name="MacCallum I."/>
        </authorList>
    </citation>
    <scope>NUCLEOTIDE SEQUENCE [LARGE SCALE GENOMIC DNA]</scope>
    <source>
        <strain evidence="3">MSH-3 / Tucson 14011-0111.49</strain>
    </source>
</reference>
<evidence type="ECO:0000313" key="3">
    <source>
        <dbReference type="Proteomes" id="UP000008744"/>
    </source>
</evidence>
<dbReference type="AlphaFoldDB" id="B4GZH7"/>
<dbReference type="EMBL" id="CH479199">
    <property type="protein sequence ID" value="EDW29404.1"/>
    <property type="molecule type" value="Genomic_DNA"/>
</dbReference>
<feature type="compositionally biased region" description="Polar residues" evidence="1">
    <location>
        <begin position="33"/>
        <end position="54"/>
    </location>
</feature>
<dbReference type="OrthoDB" id="8170117at2759"/>
<feature type="region of interest" description="Disordered" evidence="1">
    <location>
        <begin position="67"/>
        <end position="114"/>
    </location>
</feature>
<dbReference type="eggNOG" id="KOG0440">
    <property type="taxonomic scope" value="Eukaryota"/>
</dbReference>
<feature type="compositionally biased region" description="Gly residues" evidence="1">
    <location>
        <begin position="94"/>
        <end position="109"/>
    </location>
</feature>
<dbReference type="OMA" id="MNWALSN"/>
<evidence type="ECO:0000256" key="1">
    <source>
        <dbReference type="SAM" id="MobiDB-lite"/>
    </source>
</evidence>
<accession>B4GZH7</accession>
<dbReference type="PhylomeDB" id="B4GZH7"/>
<proteinExistence type="predicted"/>
<evidence type="ECO:0000313" key="2">
    <source>
        <dbReference type="EMBL" id="EDW29404.1"/>
    </source>
</evidence>
<dbReference type="HOGENOM" id="CLU_134023_0_0_1"/>
<feature type="region of interest" description="Disordered" evidence="1">
    <location>
        <begin position="27"/>
        <end position="54"/>
    </location>
</feature>
<sequence>MNWAISNLTGGNRVSRAILVRYSSVPLADAGDGSSTGPQTPTASTPRASASHTSLSSTFAATFLHSSSRHVPGRAVPRQSANGNGGKSNSNAPPGGGAAAGGGGGGGAGPATQLSLPMDVEETVTCFCRKGRKEYASGSRKLTRIGIGIFQEIFQNRIPKTPIKLEYHRI</sequence>
<gene>
    <name evidence="2" type="primary">Dper\GL22817</name>
    <name evidence="2" type="ORF">Dper_GL22817</name>
</gene>